<name>A0A9W4H4H4_9ACTN</name>
<proteinExistence type="predicted"/>
<reference evidence="2" key="1">
    <citation type="submission" date="2021-06" db="EMBL/GenBank/DDBJ databases">
        <authorList>
            <person name="Arsene-Ploetze F."/>
        </authorList>
    </citation>
    <scope>NUCLEOTIDE SEQUENCE</scope>
    <source>
        <strain evidence="2">SBRY1</strain>
    </source>
</reference>
<keyword evidence="1" id="KW-1133">Transmembrane helix</keyword>
<keyword evidence="1" id="KW-0472">Membrane</keyword>
<organism evidence="2 3">
    <name type="scientific">Actinacidiphila bryophytorum</name>
    <dbReference type="NCBI Taxonomy" id="1436133"/>
    <lineage>
        <taxon>Bacteria</taxon>
        <taxon>Bacillati</taxon>
        <taxon>Actinomycetota</taxon>
        <taxon>Actinomycetes</taxon>
        <taxon>Kitasatosporales</taxon>
        <taxon>Streptomycetaceae</taxon>
        <taxon>Actinacidiphila</taxon>
    </lineage>
</organism>
<protein>
    <submittedName>
        <fullName evidence="2">Uncharacterized protein</fullName>
    </submittedName>
</protein>
<comment type="caution">
    <text evidence="2">The sequence shown here is derived from an EMBL/GenBank/DDBJ whole genome shotgun (WGS) entry which is preliminary data.</text>
</comment>
<keyword evidence="1" id="KW-0812">Transmembrane</keyword>
<feature type="transmembrane region" description="Helical" evidence="1">
    <location>
        <begin position="16"/>
        <end position="38"/>
    </location>
</feature>
<evidence type="ECO:0000256" key="1">
    <source>
        <dbReference type="SAM" id="Phobius"/>
    </source>
</evidence>
<dbReference type="RefSeq" id="WP_205043848.1">
    <property type="nucleotide sequence ID" value="NZ_CAJVAX010000019.1"/>
</dbReference>
<dbReference type="Proteomes" id="UP001153328">
    <property type="component" value="Unassembled WGS sequence"/>
</dbReference>
<sequence>MYFQLLDGGRPPVRSAVIGLFVGVGLYALAAPATLILPGGRLVFTAPRPQQAPPPPDGAKVVTLP</sequence>
<keyword evidence="3" id="KW-1185">Reference proteome</keyword>
<dbReference type="AlphaFoldDB" id="A0A9W4H4H4"/>
<accession>A0A9W4H4H4</accession>
<gene>
    <name evidence="2" type="ORF">SBRY_50209</name>
</gene>
<evidence type="ECO:0000313" key="2">
    <source>
        <dbReference type="EMBL" id="CAG7649850.1"/>
    </source>
</evidence>
<evidence type="ECO:0000313" key="3">
    <source>
        <dbReference type="Proteomes" id="UP001153328"/>
    </source>
</evidence>
<dbReference type="EMBL" id="CAJVAX010000019">
    <property type="protein sequence ID" value="CAG7649850.1"/>
    <property type="molecule type" value="Genomic_DNA"/>
</dbReference>